<protein>
    <submittedName>
        <fullName evidence="1">Uncharacterized protein</fullName>
    </submittedName>
</protein>
<organism evidence="1 2">
    <name type="scientific">Dichomitus squalens</name>
    <dbReference type="NCBI Taxonomy" id="114155"/>
    <lineage>
        <taxon>Eukaryota</taxon>
        <taxon>Fungi</taxon>
        <taxon>Dikarya</taxon>
        <taxon>Basidiomycota</taxon>
        <taxon>Agaricomycotina</taxon>
        <taxon>Agaricomycetes</taxon>
        <taxon>Polyporales</taxon>
        <taxon>Polyporaceae</taxon>
        <taxon>Dichomitus</taxon>
    </lineage>
</organism>
<evidence type="ECO:0000313" key="2">
    <source>
        <dbReference type="Proteomes" id="UP000292082"/>
    </source>
</evidence>
<dbReference type="Proteomes" id="UP000292082">
    <property type="component" value="Unassembled WGS sequence"/>
</dbReference>
<dbReference type="AlphaFoldDB" id="A0A4Q9PKV8"/>
<dbReference type="EMBL" id="ML145182">
    <property type="protein sequence ID" value="TBU54736.1"/>
    <property type="molecule type" value="Genomic_DNA"/>
</dbReference>
<proteinExistence type="predicted"/>
<keyword evidence="2" id="KW-1185">Reference proteome</keyword>
<gene>
    <name evidence="1" type="ORF">BD310DRAFT_729812</name>
</gene>
<name>A0A4Q9PKV8_9APHY</name>
<sequence>MLYTLQKDTAPRITALRYENPRLSPIFPRLRVSPSRQRDSGLMQRTVGTQIAQFKSVPHLNRLYSFSIKRKYQRICSAWYTSYGTLLGRATNSHSLNYAGFQSQQAKNTTDLWLLGSKAFAKQPITTFAGVSQHVTTGVTHVLRARAFC</sequence>
<accession>A0A4Q9PKV8</accession>
<evidence type="ECO:0000313" key="1">
    <source>
        <dbReference type="EMBL" id="TBU54736.1"/>
    </source>
</evidence>
<reference evidence="1 2" key="1">
    <citation type="submission" date="2019-01" db="EMBL/GenBank/DDBJ databases">
        <title>Draft genome sequences of three monokaryotic isolates of the white-rot basidiomycete fungus Dichomitus squalens.</title>
        <authorList>
            <consortium name="DOE Joint Genome Institute"/>
            <person name="Lopez S.C."/>
            <person name="Andreopoulos B."/>
            <person name="Pangilinan J."/>
            <person name="Lipzen A."/>
            <person name="Riley R."/>
            <person name="Ahrendt S."/>
            <person name="Ng V."/>
            <person name="Barry K."/>
            <person name="Daum C."/>
            <person name="Grigoriev I.V."/>
            <person name="Hilden K.S."/>
            <person name="Makela M.R."/>
            <person name="de Vries R.P."/>
        </authorList>
    </citation>
    <scope>NUCLEOTIDE SEQUENCE [LARGE SCALE GENOMIC DNA]</scope>
    <source>
        <strain evidence="1 2">CBS 464.89</strain>
    </source>
</reference>